<evidence type="ECO:0000256" key="1">
    <source>
        <dbReference type="SAM" id="Phobius"/>
    </source>
</evidence>
<evidence type="ECO:0000313" key="3">
    <source>
        <dbReference type="Proteomes" id="UP001500279"/>
    </source>
</evidence>
<evidence type="ECO:0000313" key="2">
    <source>
        <dbReference type="EMBL" id="GAA0759165.1"/>
    </source>
</evidence>
<feature type="transmembrane region" description="Helical" evidence="1">
    <location>
        <begin position="43"/>
        <end position="61"/>
    </location>
</feature>
<sequence length="101" mass="10862">MGIADLYIKHGEHSTPLLVLTVLAGALAAWVIDALVRKAVRSLPWAFAVLGFTAVAGMQYYETSPPGVLRAIYVGQGVVFGLAAVLFLFPSSLRWFKRGNA</sequence>
<feature type="transmembrane region" description="Helical" evidence="1">
    <location>
        <begin position="67"/>
        <end position="89"/>
    </location>
</feature>
<keyword evidence="1" id="KW-0812">Transmembrane</keyword>
<reference evidence="2 3" key="1">
    <citation type="journal article" date="2019" name="Int. J. Syst. Evol. Microbiol.">
        <title>The Global Catalogue of Microorganisms (GCM) 10K type strain sequencing project: providing services to taxonomists for standard genome sequencing and annotation.</title>
        <authorList>
            <consortium name="The Broad Institute Genomics Platform"/>
            <consortium name="The Broad Institute Genome Sequencing Center for Infectious Disease"/>
            <person name="Wu L."/>
            <person name="Ma J."/>
        </authorList>
    </citation>
    <scope>NUCLEOTIDE SEQUENCE [LARGE SCALE GENOMIC DNA]</scope>
    <source>
        <strain evidence="2 3">JCM 15503</strain>
    </source>
</reference>
<feature type="transmembrane region" description="Helical" evidence="1">
    <location>
        <begin position="17"/>
        <end position="36"/>
    </location>
</feature>
<organism evidence="2 3">
    <name type="scientific">Ideonella azotifigens</name>
    <dbReference type="NCBI Taxonomy" id="513160"/>
    <lineage>
        <taxon>Bacteria</taxon>
        <taxon>Pseudomonadati</taxon>
        <taxon>Pseudomonadota</taxon>
        <taxon>Betaproteobacteria</taxon>
        <taxon>Burkholderiales</taxon>
        <taxon>Sphaerotilaceae</taxon>
        <taxon>Ideonella</taxon>
    </lineage>
</organism>
<gene>
    <name evidence="2" type="ORF">GCM10009107_40340</name>
</gene>
<keyword evidence="1" id="KW-0472">Membrane</keyword>
<keyword evidence="1" id="KW-1133">Transmembrane helix</keyword>
<keyword evidence="3" id="KW-1185">Reference proteome</keyword>
<comment type="caution">
    <text evidence="2">The sequence shown here is derived from an EMBL/GenBank/DDBJ whole genome shotgun (WGS) entry which is preliminary data.</text>
</comment>
<name>A0ABN1K9G2_9BURK</name>
<accession>A0ABN1K9G2</accession>
<proteinExistence type="predicted"/>
<evidence type="ECO:0008006" key="4">
    <source>
        <dbReference type="Google" id="ProtNLM"/>
    </source>
</evidence>
<protein>
    <recommendedName>
        <fullName evidence="4">MFS transporter</fullName>
    </recommendedName>
</protein>
<dbReference type="EMBL" id="BAAAEW010000026">
    <property type="protein sequence ID" value="GAA0759165.1"/>
    <property type="molecule type" value="Genomic_DNA"/>
</dbReference>
<dbReference type="Proteomes" id="UP001500279">
    <property type="component" value="Unassembled WGS sequence"/>
</dbReference>
<dbReference type="RefSeq" id="WP_141289131.1">
    <property type="nucleotide sequence ID" value="NZ_BAAAEW010000026.1"/>
</dbReference>